<evidence type="ECO:0000313" key="1">
    <source>
        <dbReference type="EMBL" id="KAJ8116443.1"/>
    </source>
</evidence>
<keyword evidence="2" id="KW-1185">Reference proteome</keyword>
<reference evidence="1" key="1">
    <citation type="submission" date="2022-11" db="EMBL/GenBank/DDBJ databases">
        <title>Genome Sequence of Boeremia exigua.</title>
        <authorList>
            <person name="Buettner E."/>
        </authorList>
    </citation>
    <scope>NUCLEOTIDE SEQUENCE</scope>
    <source>
        <strain evidence="1">CU02</strain>
    </source>
</reference>
<name>A0ACC2IMU3_9PLEO</name>
<organism evidence="1 2">
    <name type="scientific">Boeremia exigua</name>
    <dbReference type="NCBI Taxonomy" id="749465"/>
    <lineage>
        <taxon>Eukaryota</taxon>
        <taxon>Fungi</taxon>
        <taxon>Dikarya</taxon>
        <taxon>Ascomycota</taxon>
        <taxon>Pezizomycotina</taxon>
        <taxon>Dothideomycetes</taxon>
        <taxon>Pleosporomycetidae</taxon>
        <taxon>Pleosporales</taxon>
        <taxon>Pleosporineae</taxon>
        <taxon>Didymellaceae</taxon>
        <taxon>Boeremia</taxon>
    </lineage>
</organism>
<sequence length="552" mass="63372">MSLLEKLSPELILRIASFLEQIDLLNVSLTCRYLKETTESELYRMFSNPFLHSCTIAKFVLRLVKRPKLAEYVRAIDLKGWQTLNELDPIHYVSNYELSGIQTTREEKIETFDRFQKPEPTEDEYALLTAAGMTAGIIKEALPYDPESDIIQKVRSMLPEDAPRGSPWFNNIFGDDAVQNMPFDQKFCELLRAGIEDAYVALLLALLQNLKTLFLGGVERDPISIGLSRPLHGFRALQTLKLCCMETQEAWGIDYLESILAGSALKELYVHNASSWCQQDPYDVNRPVTLRLLPGSLHLTTLEMVDCTLWQSEMQTLLNATKSLRSLLYWTGDEEWNFTSHELVEMLEPFKDTLEKLFLEIAPFWTDFEDEGRLTTLSHFSALKVLDTTSAMWENLTELEIDGHPIDAEQYLCYRLPPNLETLILHSPPRREGDRGDWDELNNPDKCQIQHLILEHTSVLPQLHHVYIGSACDRYAYHLDRMFLEQYQAQCPNLKFIVGSGRTHSAPTKSFVDDLPPALSLPEKIWDGEKYSYFVRDKFAVSRSTLSAESVE</sequence>
<accession>A0ACC2IMU3</accession>
<protein>
    <submittedName>
        <fullName evidence="1">Uncharacterized protein</fullName>
    </submittedName>
</protein>
<dbReference type="EMBL" id="JAPHNI010000094">
    <property type="protein sequence ID" value="KAJ8116443.1"/>
    <property type="molecule type" value="Genomic_DNA"/>
</dbReference>
<gene>
    <name evidence="1" type="ORF">OPT61_g2140</name>
</gene>
<evidence type="ECO:0000313" key="2">
    <source>
        <dbReference type="Proteomes" id="UP001153331"/>
    </source>
</evidence>
<dbReference type="Proteomes" id="UP001153331">
    <property type="component" value="Unassembled WGS sequence"/>
</dbReference>
<comment type="caution">
    <text evidence="1">The sequence shown here is derived from an EMBL/GenBank/DDBJ whole genome shotgun (WGS) entry which is preliminary data.</text>
</comment>
<proteinExistence type="predicted"/>